<reference evidence="15" key="1">
    <citation type="submission" date="2015-01" db="EMBL/GenBank/DDBJ databases">
        <title>Transcriptome Assembly of Fopius arisanus.</title>
        <authorList>
            <person name="Geib S."/>
        </authorList>
    </citation>
    <scope>NUCLEOTIDE SEQUENCE</scope>
</reference>
<dbReference type="AlphaFoldDB" id="A0A0C9RQ50"/>
<comment type="subcellular location">
    <subcellularLocation>
        <location evidence="1 12">Golgi apparatus</location>
        <location evidence="1 12">Golgi stack membrane</location>
        <topology evidence="1 12">Single-pass type II membrane protein</topology>
    </subcellularLocation>
</comment>
<dbReference type="InterPro" id="IPR055270">
    <property type="entry name" value="Glyco_tran_10_C"/>
</dbReference>
<evidence type="ECO:0000259" key="14">
    <source>
        <dbReference type="Pfam" id="PF17039"/>
    </source>
</evidence>
<keyword evidence="4 12" id="KW-0328">Glycosyltransferase</keyword>
<keyword evidence="5 12" id="KW-0808">Transferase</keyword>
<feature type="domain" description="Fucosyltransferase C-terminal" evidence="13">
    <location>
        <begin position="231"/>
        <end position="403"/>
    </location>
</feature>
<gene>
    <name evidence="15" type="primary">FucTC_1</name>
    <name evidence="15" type="ORF">g.34653</name>
</gene>
<name>A0A0C9RQ50_9HYME</name>
<dbReference type="Pfam" id="PF17039">
    <property type="entry name" value="Glyco_tran_10_N"/>
    <property type="match status" value="1"/>
</dbReference>
<keyword evidence="7" id="KW-0735">Signal-anchor</keyword>
<evidence type="ECO:0000259" key="13">
    <source>
        <dbReference type="Pfam" id="PF00852"/>
    </source>
</evidence>
<keyword evidence="8 12" id="KW-1133">Transmembrane helix</keyword>
<dbReference type="InterPro" id="IPR038577">
    <property type="entry name" value="GT10-like_C_sf"/>
</dbReference>
<dbReference type="EMBL" id="GBYB01010645">
    <property type="protein sequence ID" value="JAG80412.1"/>
    <property type="molecule type" value="Transcribed_RNA"/>
</dbReference>
<evidence type="ECO:0000313" key="15">
    <source>
        <dbReference type="EMBL" id="JAG80412.1"/>
    </source>
</evidence>
<dbReference type="InterPro" id="IPR031481">
    <property type="entry name" value="Glyco_tran_10_N"/>
</dbReference>
<dbReference type="InterPro" id="IPR001503">
    <property type="entry name" value="Glyco_trans_10"/>
</dbReference>
<evidence type="ECO:0000256" key="3">
    <source>
        <dbReference type="ARBA" id="ARBA00008919"/>
    </source>
</evidence>
<feature type="domain" description="Fucosyltransferase N-terminal" evidence="14">
    <location>
        <begin position="76"/>
        <end position="191"/>
    </location>
</feature>
<evidence type="ECO:0000256" key="12">
    <source>
        <dbReference type="RuleBase" id="RU003832"/>
    </source>
</evidence>
<dbReference type="GO" id="GO:0032580">
    <property type="term" value="C:Golgi cisterna membrane"/>
    <property type="evidence" value="ECO:0007669"/>
    <property type="project" value="UniProtKB-SubCell"/>
</dbReference>
<evidence type="ECO:0000256" key="2">
    <source>
        <dbReference type="ARBA" id="ARBA00004922"/>
    </source>
</evidence>
<dbReference type="PANTHER" id="PTHR48438:SF1">
    <property type="entry name" value="ALPHA-(1,3)-FUCOSYLTRANSFERASE C-RELATED"/>
    <property type="match status" value="1"/>
</dbReference>
<comment type="similarity">
    <text evidence="3 12">Belongs to the glycosyltransferase 10 family.</text>
</comment>
<accession>A0A0C9RQ50</accession>
<organism evidence="15">
    <name type="scientific">Fopius arisanus</name>
    <dbReference type="NCBI Taxonomy" id="64838"/>
    <lineage>
        <taxon>Eukaryota</taxon>
        <taxon>Metazoa</taxon>
        <taxon>Ecdysozoa</taxon>
        <taxon>Arthropoda</taxon>
        <taxon>Hexapoda</taxon>
        <taxon>Insecta</taxon>
        <taxon>Pterygota</taxon>
        <taxon>Neoptera</taxon>
        <taxon>Endopterygota</taxon>
        <taxon>Hymenoptera</taxon>
        <taxon>Apocrita</taxon>
        <taxon>Ichneumonoidea</taxon>
        <taxon>Braconidae</taxon>
        <taxon>Opiinae</taxon>
        <taxon>Fopius</taxon>
    </lineage>
</organism>
<dbReference type="UniPathway" id="UPA00378"/>
<dbReference type="GO" id="GO:0008417">
    <property type="term" value="F:fucosyltransferase activity"/>
    <property type="evidence" value="ECO:0007669"/>
    <property type="project" value="InterPro"/>
</dbReference>
<protein>
    <recommendedName>
        <fullName evidence="12">Fucosyltransferase</fullName>
        <ecNumber evidence="12">2.4.1.-</ecNumber>
    </recommendedName>
</protein>
<keyword evidence="10 12" id="KW-0472">Membrane</keyword>
<evidence type="ECO:0000256" key="8">
    <source>
        <dbReference type="ARBA" id="ARBA00022989"/>
    </source>
</evidence>
<dbReference type="SUPFAM" id="SSF53756">
    <property type="entry name" value="UDP-Glycosyltransferase/glycogen phosphorylase"/>
    <property type="match status" value="1"/>
</dbReference>
<evidence type="ECO:0000256" key="6">
    <source>
        <dbReference type="ARBA" id="ARBA00022692"/>
    </source>
</evidence>
<evidence type="ECO:0000256" key="5">
    <source>
        <dbReference type="ARBA" id="ARBA00022679"/>
    </source>
</evidence>
<dbReference type="Gene3D" id="3.40.50.11660">
    <property type="entry name" value="Glycosyl transferase family 10, C-terminal domain"/>
    <property type="match status" value="1"/>
</dbReference>
<dbReference type="PANTHER" id="PTHR48438">
    <property type="entry name" value="ALPHA-(1,3)-FUCOSYLTRANSFERASE C-RELATED"/>
    <property type="match status" value="1"/>
</dbReference>
<keyword evidence="6 12" id="KW-0812">Transmembrane</keyword>
<evidence type="ECO:0000256" key="4">
    <source>
        <dbReference type="ARBA" id="ARBA00022676"/>
    </source>
</evidence>
<sequence>MINRIHRHQWCLALLIIVIIISLIFYLTNIEKADFIDWRIRKWQVLQEIDQLKRTAEKFKEVHSPWLSRANGSGNVKTILYWNTMYAEKHRHFMFGTGDVFRDCPVSHCYGTPNRSLMKSLQDYDAILFHGIEMNIKDLPTARSDFQRYIFFSWESSASRPINDLYFVLAPNFYNWTMSYRLDSDIRRPYGRVRDLLTREIVAPPGDPGGIVPWRSPDPHKPSDGELEIIKSKRKIAAWFVSHCDTRSRRETLVKELGKYFEVDTYGKCGDLECDQNNNDECYDLLERDYFFYFSFENTLCRDYVTEKLFLPMSRYVIPVVYGGADYSKFVPPHSYINIMDFNSTHELAEYLIRLSMSPVQYASYFWWKSHYLIEDTTKSTLCDLCEKLHNDQLPKKSIDNFTDYYLTDQCYSPGNLSWSNSMYLRKN</sequence>
<evidence type="ECO:0000256" key="7">
    <source>
        <dbReference type="ARBA" id="ARBA00022968"/>
    </source>
</evidence>
<evidence type="ECO:0000256" key="9">
    <source>
        <dbReference type="ARBA" id="ARBA00023034"/>
    </source>
</evidence>
<keyword evidence="11" id="KW-0325">Glycoprotein</keyword>
<dbReference type="EC" id="2.4.1.-" evidence="12"/>
<dbReference type="Pfam" id="PF00852">
    <property type="entry name" value="Glyco_transf_10"/>
    <property type="match status" value="1"/>
</dbReference>
<evidence type="ECO:0000256" key="10">
    <source>
        <dbReference type="ARBA" id="ARBA00023136"/>
    </source>
</evidence>
<keyword evidence="9 12" id="KW-0333">Golgi apparatus</keyword>
<dbReference type="FunFam" id="3.40.50.11660:FF:000004">
    <property type="entry name" value="Glycoprotein 3-alpha-L-fucosyltransferase A"/>
    <property type="match status" value="1"/>
</dbReference>
<evidence type="ECO:0000256" key="1">
    <source>
        <dbReference type="ARBA" id="ARBA00004447"/>
    </source>
</evidence>
<evidence type="ECO:0000256" key="11">
    <source>
        <dbReference type="ARBA" id="ARBA00023180"/>
    </source>
</evidence>
<feature type="transmembrane region" description="Helical" evidence="12">
    <location>
        <begin position="12"/>
        <end position="30"/>
    </location>
</feature>
<comment type="pathway">
    <text evidence="2">Protein modification; protein glycosylation.</text>
</comment>
<proteinExistence type="inferred from homology"/>